<dbReference type="CDD" id="cd05233">
    <property type="entry name" value="SDR_c"/>
    <property type="match status" value="1"/>
</dbReference>
<dbReference type="NCBIfam" id="NF005559">
    <property type="entry name" value="PRK07231.1"/>
    <property type="match status" value="1"/>
</dbReference>
<comment type="similarity">
    <text evidence="1">Belongs to the short-chain dehydrogenases/reductases (SDR) family.</text>
</comment>
<dbReference type="PROSITE" id="PS00061">
    <property type="entry name" value="ADH_SHORT"/>
    <property type="match status" value="1"/>
</dbReference>
<reference evidence="4 5" key="1">
    <citation type="submission" date="2019-10" db="EMBL/GenBank/DDBJ databases">
        <title>Rubrobacter sp nov SCSIO 52915 isolated from a deep-sea sediment in the South China Sea.</title>
        <authorList>
            <person name="Chen R.W."/>
        </authorList>
    </citation>
    <scope>NUCLEOTIDE SEQUENCE [LARGE SCALE GENOMIC DNA]</scope>
    <source>
        <strain evidence="4 5">SCSIO 52915</strain>
    </source>
</reference>
<keyword evidence="5" id="KW-1185">Reference proteome</keyword>
<dbReference type="SUPFAM" id="SSF51735">
    <property type="entry name" value="NAD(P)-binding Rossmann-fold domains"/>
    <property type="match status" value="1"/>
</dbReference>
<dbReference type="InterPro" id="IPR057326">
    <property type="entry name" value="KR_dom"/>
</dbReference>
<protein>
    <submittedName>
        <fullName evidence="4">Glucose 1-dehydrogenase</fullName>
        <ecNumber evidence="4">1.1.1.47</ecNumber>
    </submittedName>
</protein>
<gene>
    <name evidence="4" type="ORF">GBA65_02020</name>
</gene>
<dbReference type="PANTHER" id="PTHR42760">
    <property type="entry name" value="SHORT-CHAIN DEHYDROGENASES/REDUCTASES FAMILY MEMBER"/>
    <property type="match status" value="1"/>
</dbReference>
<dbReference type="PANTHER" id="PTHR42760:SF133">
    <property type="entry name" value="3-OXOACYL-[ACYL-CARRIER-PROTEIN] REDUCTASE"/>
    <property type="match status" value="1"/>
</dbReference>
<dbReference type="GO" id="GO:0047936">
    <property type="term" value="F:glucose 1-dehydrogenase [NAD(P)+] activity"/>
    <property type="evidence" value="ECO:0007669"/>
    <property type="project" value="UniProtKB-EC"/>
</dbReference>
<dbReference type="PRINTS" id="PR00081">
    <property type="entry name" value="GDHRDH"/>
</dbReference>
<dbReference type="InterPro" id="IPR036291">
    <property type="entry name" value="NAD(P)-bd_dom_sf"/>
</dbReference>
<sequence length="259" mass="27549">MRLENRVALVTGAGRGIGRAIALRLAEEGADVLATDIDPELAEETASAVRKIGREARATQVDVADPAQIKEVTAMAEQEFDAPLEIMVNNAGIQLLKEVFDVTPEEWDRIVDINARGVFFGMQAAANAMRERGRGTIINMASIAGREASPLYAPYCATKAAVISLTKSFALALAPYGIRVNSVGPGIVDTDLWDKQDAVLAQMKGLRKGEPKAQRIKQVPLGRAGVPEDVAGTVAFLASDDADYITGECILISGGLVML</sequence>
<dbReference type="FunFam" id="3.40.50.720:FF:000084">
    <property type="entry name" value="Short-chain dehydrogenase reductase"/>
    <property type="match status" value="1"/>
</dbReference>
<dbReference type="PRINTS" id="PR00080">
    <property type="entry name" value="SDRFAMILY"/>
</dbReference>
<evidence type="ECO:0000259" key="3">
    <source>
        <dbReference type="SMART" id="SM00822"/>
    </source>
</evidence>
<dbReference type="Proteomes" id="UP000502706">
    <property type="component" value="Chromosome"/>
</dbReference>
<name>A0A6G8PSK3_9ACTN</name>
<evidence type="ECO:0000256" key="2">
    <source>
        <dbReference type="ARBA" id="ARBA00023002"/>
    </source>
</evidence>
<evidence type="ECO:0000256" key="1">
    <source>
        <dbReference type="ARBA" id="ARBA00006484"/>
    </source>
</evidence>
<accession>A0A6G8PSK3</accession>
<evidence type="ECO:0000313" key="4">
    <source>
        <dbReference type="EMBL" id="QIN77478.1"/>
    </source>
</evidence>
<evidence type="ECO:0000313" key="5">
    <source>
        <dbReference type="Proteomes" id="UP000502706"/>
    </source>
</evidence>
<proteinExistence type="inferred from homology"/>
<dbReference type="EMBL" id="CP045121">
    <property type="protein sequence ID" value="QIN77478.1"/>
    <property type="molecule type" value="Genomic_DNA"/>
</dbReference>
<organism evidence="4 5">
    <name type="scientific">Rubrobacter marinus</name>
    <dbReference type="NCBI Taxonomy" id="2653852"/>
    <lineage>
        <taxon>Bacteria</taxon>
        <taxon>Bacillati</taxon>
        <taxon>Actinomycetota</taxon>
        <taxon>Rubrobacteria</taxon>
        <taxon>Rubrobacterales</taxon>
        <taxon>Rubrobacteraceae</taxon>
        <taxon>Rubrobacter</taxon>
    </lineage>
</organism>
<dbReference type="Pfam" id="PF13561">
    <property type="entry name" value="adh_short_C2"/>
    <property type="match status" value="1"/>
</dbReference>
<dbReference type="KEGG" id="rmar:GBA65_02020"/>
<keyword evidence="2 4" id="KW-0560">Oxidoreductase</keyword>
<dbReference type="AlphaFoldDB" id="A0A6G8PSK3"/>
<feature type="domain" description="Ketoreductase" evidence="3">
    <location>
        <begin position="6"/>
        <end position="186"/>
    </location>
</feature>
<dbReference type="SMART" id="SM00822">
    <property type="entry name" value="PKS_KR"/>
    <property type="match status" value="1"/>
</dbReference>
<dbReference type="InterPro" id="IPR002347">
    <property type="entry name" value="SDR_fam"/>
</dbReference>
<dbReference type="InterPro" id="IPR020904">
    <property type="entry name" value="Sc_DH/Rdtase_CS"/>
</dbReference>
<dbReference type="EC" id="1.1.1.47" evidence="4"/>
<dbReference type="Gene3D" id="3.40.50.720">
    <property type="entry name" value="NAD(P)-binding Rossmann-like Domain"/>
    <property type="match status" value="1"/>
</dbReference>